<protein>
    <submittedName>
        <fullName evidence="4">SAM-dependent methyltransferase</fullName>
    </submittedName>
</protein>
<comment type="caution">
    <text evidence="4">The sequence shown here is derived from an EMBL/GenBank/DDBJ whole genome shotgun (WGS) entry which is preliminary data.</text>
</comment>
<dbReference type="AlphaFoldDB" id="A0A852RH42"/>
<gene>
    <name evidence="4" type="ORF">BJ960_000805</name>
</gene>
<organism evidence="4 5">
    <name type="scientific">Leucobacter aridicollis</name>
    <dbReference type="NCBI Taxonomy" id="283878"/>
    <lineage>
        <taxon>Bacteria</taxon>
        <taxon>Bacillati</taxon>
        <taxon>Actinomycetota</taxon>
        <taxon>Actinomycetes</taxon>
        <taxon>Micrococcales</taxon>
        <taxon>Microbacteriaceae</taxon>
        <taxon>Leucobacter</taxon>
    </lineage>
</organism>
<dbReference type="EMBL" id="JACCBD010000001">
    <property type="protein sequence ID" value="NYD26002.1"/>
    <property type="molecule type" value="Genomic_DNA"/>
</dbReference>
<keyword evidence="1 4" id="KW-0489">Methyltransferase</keyword>
<dbReference type="PANTHER" id="PTHR43861">
    <property type="entry name" value="TRANS-ACONITATE 2-METHYLTRANSFERASE-RELATED"/>
    <property type="match status" value="1"/>
</dbReference>
<dbReference type="SUPFAM" id="SSF53335">
    <property type="entry name" value="S-adenosyl-L-methionine-dependent methyltransferases"/>
    <property type="match status" value="1"/>
</dbReference>
<dbReference type="GO" id="GO:0008168">
    <property type="term" value="F:methyltransferase activity"/>
    <property type="evidence" value="ECO:0007669"/>
    <property type="project" value="UniProtKB-KW"/>
</dbReference>
<keyword evidence="5" id="KW-1185">Reference proteome</keyword>
<dbReference type="Proteomes" id="UP000586095">
    <property type="component" value="Unassembled WGS sequence"/>
</dbReference>
<evidence type="ECO:0000256" key="1">
    <source>
        <dbReference type="ARBA" id="ARBA00022603"/>
    </source>
</evidence>
<dbReference type="RefSeq" id="WP_307814665.1">
    <property type="nucleotide sequence ID" value="NZ_BAAALZ010000002.1"/>
</dbReference>
<dbReference type="InterPro" id="IPR041698">
    <property type="entry name" value="Methyltransf_25"/>
</dbReference>
<dbReference type="PANTHER" id="PTHR43861:SF1">
    <property type="entry name" value="TRANS-ACONITATE 2-METHYLTRANSFERASE"/>
    <property type="match status" value="1"/>
</dbReference>
<dbReference type="GO" id="GO:0032259">
    <property type="term" value="P:methylation"/>
    <property type="evidence" value="ECO:0007669"/>
    <property type="project" value="UniProtKB-KW"/>
</dbReference>
<accession>A0A852RH42</accession>
<evidence type="ECO:0000313" key="4">
    <source>
        <dbReference type="EMBL" id="NYD26002.1"/>
    </source>
</evidence>
<keyword evidence="2 4" id="KW-0808">Transferase</keyword>
<feature type="domain" description="Methyltransferase" evidence="3">
    <location>
        <begin position="60"/>
        <end position="150"/>
    </location>
</feature>
<name>A0A852RH42_9MICO</name>
<proteinExistence type="predicted"/>
<dbReference type="Gene3D" id="3.40.50.150">
    <property type="entry name" value="Vaccinia Virus protein VP39"/>
    <property type="match status" value="1"/>
</dbReference>
<sequence length="213" mass="21935">MSAGTPASERAGGTGAAAATRAAYSRRAAEYIAALGDIAAMSPIDRAAIAEWASPLAGPVLDAGCGPGHWTAYLHGIGTQVVGLDMVPEFIASARERFPRVSFRVGTLDSLPYAQGALAGILAWYSLIHTPPARVPQVLAEFARCLEPGGSLLVGCFAGPQVRAFGHAVTTAYLWPPAQLSRALEGAGFRVVGVETRTDVGSRPHAAISATLG</sequence>
<evidence type="ECO:0000259" key="3">
    <source>
        <dbReference type="Pfam" id="PF13649"/>
    </source>
</evidence>
<evidence type="ECO:0000313" key="5">
    <source>
        <dbReference type="Proteomes" id="UP000586095"/>
    </source>
</evidence>
<dbReference type="CDD" id="cd02440">
    <property type="entry name" value="AdoMet_MTases"/>
    <property type="match status" value="1"/>
</dbReference>
<reference evidence="4 5" key="1">
    <citation type="submission" date="2020-07" db="EMBL/GenBank/DDBJ databases">
        <title>Sequencing the genomes of 1000 actinobacteria strains.</title>
        <authorList>
            <person name="Klenk H.-P."/>
        </authorList>
    </citation>
    <scope>NUCLEOTIDE SEQUENCE [LARGE SCALE GENOMIC DNA]</scope>
    <source>
        <strain evidence="4 5">DSM 17380</strain>
    </source>
</reference>
<dbReference type="Pfam" id="PF13649">
    <property type="entry name" value="Methyltransf_25"/>
    <property type="match status" value="1"/>
</dbReference>
<dbReference type="InterPro" id="IPR029063">
    <property type="entry name" value="SAM-dependent_MTases_sf"/>
</dbReference>
<evidence type="ECO:0000256" key="2">
    <source>
        <dbReference type="ARBA" id="ARBA00022679"/>
    </source>
</evidence>